<reference evidence="1" key="3">
    <citation type="submission" date="2020-06" db="EMBL/GenBank/DDBJ databases">
        <title>Helianthus annuus Genome sequencing and assembly Release 2.</title>
        <authorList>
            <person name="Gouzy J."/>
            <person name="Langlade N."/>
            <person name="Munos S."/>
        </authorList>
    </citation>
    <scope>NUCLEOTIDE SEQUENCE</scope>
    <source>
        <tissue evidence="1">Leaves</tissue>
    </source>
</reference>
<reference evidence="2" key="2">
    <citation type="submission" date="2017-02" db="EMBL/GenBank/DDBJ databases">
        <title>Sunflower complete genome.</title>
        <authorList>
            <person name="Langlade N."/>
            <person name="Munos S."/>
        </authorList>
    </citation>
    <scope>NUCLEOTIDE SEQUENCE [LARGE SCALE GENOMIC DNA]</scope>
    <source>
        <tissue evidence="2">Leaves</tissue>
    </source>
</reference>
<protein>
    <submittedName>
        <fullName evidence="2">Uncharacterized protein</fullName>
    </submittedName>
</protein>
<dbReference type="Proteomes" id="UP000215914">
    <property type="component" value="Chromosome 2"/>
</dbReference>
<dbReference type="InParanoid" id="A0A251VFH0"/>
<sequence length="59" mass="7044">MPLKNNLFFLELYFAGLPLFKELALVKERRCNFSMIIRNPTHQTPLYFFSGMDLASRFR</sequence>
<gene>
    <name evidence="2" type="ORF">HannXRQ_Chr02g0044531</name>
    <name evidence="1" type="ORF">HanXRQr2_Chr06g0256121</name>
</gene>
<dbReference type="EMBL" id="CM007891">
    <property type="protein sequence ID" value="OTG34325.1"/>
    <property type="molecule type" value="Genomic_DNA"/>
</dbReference>
<keyword evidence="3" id="KW-1185">Reference proteome</keyword>
<proteinExistence type="predicted"/>
<evidence type="ECO:0000313" key="3">
    <source>
        <dbReference type="Proteomes" id="UP000215914"/>
    </source>
</evidence>
<organism evidence="2 3">
    <name type="scientific">Helianthus annuus</name>
    <name type="common">Common sunflower</name>
    <dbReference type="NCBI Taxonomy" id="4232"/>
    <lineage>
        <taxon>Eukaryota</taxon>
        <taxon>Viridiplantae</taxon>
        <taxon>Streptophyta</taxon>
        <taxon>Embryophyta</taxon>
        <taxon>Tracheophyta</taxon>
        <taxon>Spermatophyta</taxon>
        <taxon>Magnoliopsida</taxon>
        <taxon>eudicotyledons</taxon>
        <taxon>Gunneridae</taxon>
        <taxon>Pentapetalae</taxon>
        <taxon>asterids</taxon>
        <taxon>campanulids</taxon>
        <taxon>Asterales</taxon>
        <taxon>Asteraceae</taxon>
        <taxon>Asteroideae</taxon>
        <taxon>Heliantheae alliance</taxon>
        <taxon>Heliantheae</taxon>
        <taxon>Helianthus</taxon>
    </lineage>
</organism>
<reference evidence="1 3" key="1">
    <citation type="journal article" date="2017" name="Nature">
        <title>The sunflower genome provides insights into oil metabolism, flowering and Asterid evolution.</title>
        <authorList>
            <person name="Badouin H."/>
            <person name="Gouzy J."/>
            <person name="Grassa C.J."/>
            <person name="Murat F."/>
            <person name="Staton S.E."/>
            <person name="Cottret L."/>
            <person name="Lelandais-Briere C."/>
            <person name="Owens G.L."/>
            <person name="Carrere S."/>
            <person name="Mayjonade B."/>
            <person name="Legrand L."/>
            <person name="Gill N."/>
            <person name="Kane N.C."/>
            <person name="Bowers J.E."/>
            <person name="Hubner S."/>
            <person name="Bellec A."/>
            <person name="Berard A."/>
            <person name="Berges H."/>
            <person name="Blanchet N."/>
            <person name="Boniface M.C."/>
            <person name="Brunel D."/>
            <person name="Catrice O."/>
            <person name="Chaidir N."/>
            <person name="Claudel C."/>
            <person name="Donnadieu C."/>
            <person name="Faraut T."/>
            <person name="Fievet G."/>
            <person name="Helmstetter N."/>
            <person name="King M."/>
            <person name="Knapp S.J."/>
            <person name="Lai Z."/>
            <person name="Le Paslier M.C."/>
            <person name="Lippi Y."/>
            <person name="Lorenzon L."/>
            <person name="Mandel J.R."/>
            <person name="Marage G."/>
            <person name="Marchand G."/>
            <person name="Marquand E."/>
            <person name="Bret-Mestries E."/>
            <person name="Morien E."/>
            <person name="Nambeesan S."/>
            <person name="Nguyen T."/>
            <person name="Pegot-Espagnet P."/>
            <person name="Pouilly N."/>
            <person name="Raftis F."/>
            <person name="Sallet E."/>
            <person name="Schiex T."/>
            <person name="Thomas J."/>
            <person name="Vandecasteele C."/>
            <person name="Vares D."/>
            <person name="Vear F."/>
            <person name="Vautrin S."/>
            <person name="Crespi M."/>
            <person name="Mangin B."/>
            <person name="Burke J.M."/>
            <person name="Salse J."/>
            <person name="Munos S."/>
            <person name="Vincourt P."/>
            <person name="Rieseberg L.H."/>
            <person name="Langlade N.B."/>
        </authorList>
    </citation>
    <scope>NUCLEOTIDE SEQUENCE [LARGE SCALE GENOMIC DNA]</scope>
    <source>
        <strain evidence="3">cv. SF193</strain>
        <tissue evidence="1">Leaves</tissue>
    </source>
</reference>
<evidence type="ECO:0000313" key="2">
    <source>
        <dbReference type="EMBL" id="OTG34325.1"/>
    </source>
</evidence>
<dbReference type="Gramene" id="mRNA:HanXRQr2_Chr06g0256121">
    <property type="protein sequence ID" value="mRNA:HanXRQr2_Chr06g0256121"/>
    <property type="gene ID" value="HanXRQr2_Chr06g0256121"/>
</dbReference>
<dbReference type="EMBL" id="MNCJ02000321">
    <property type="protein sequence ID" value="KAF5802140.1"/>
    <property type="molecule type" value="Genomic_DNA"/>
</dbReference>
<dbReference type="AlphaFoldDB" id="A0A251VFH0"/>
<name>A0A251VFH0_HELAN</name>
<evidence type="ECO:0000313" key="1">
    <source>
        <dbReference type="EMBL" id="KAF5802140.1"/>
    </source>
</evidence>
<accession>A0A251VFH0</accession>